<dbReference type="UniPathway" id="UPA00078">
    <property type="reaction ID" value="UER00161"/>
</dbReference>
<dbReference type="EC" id="6.3.3.3" evidence="9"/>
<evidence type="ECO:0000256" key="8">
    <source>
        <dbReference type="ARBA" id="ARBA00047386"/>
    </source>
</evidence>
<dbReference type="GO" id="GO:0005829">
    <property type="term" value="C:cytosol"/>
    <property type="evidence" value="ECO:0007669"/>
    <property type="project" value="TreeGrafter"/>
</dbReference>
<dbReference type="OrthoDB" id="9802097at2"/>
<dbReference type="AlphaFoldDB" id="B3E598"/>
<protein>
    <recommendedName>
        <fullName evidence="9">ATP-dependent dethiobiotin synthetase BioD</fullName>
        <ecNumber evidence="9">6.3.3.3</ecNumber>
    </recommendedName>
    <alternativeName>
        <fullName evidence="9">DTB synthetase</fullName>
        <shortName evidence="9">DTBS</shortName>
    </alternativeName>
    <alternativeName>
        <fullName evidence="9">Dethiobiotin synthase</fullName>
    </alternativeName>
</protein>
<feature type="binding site" evidence="9">
    <location>
        <begin position="175"/>
        <end position="176"/>
    </location>
    <ligand>
        <name>ATP</name>
        <dbReference type="ChEBI" id="CHEBI:30616"/>
    </ligand>
</feature>
<dbReference type="NCBIfam" id="TIGR00347">
    <property type="entry name" value="bioD"/>
    <property type="match status" value="1"/>
</dbReference>
<keyword evidence="7 9" id="KW-0460">Magnesium</keyword>
<comment type="function">
    <text evidence="9">Catalyzes a mechanistically unusual reaction, the ATP-dependent insertion of CO2 between the N7 and N8 nitrogen atoms of 7,8-diaminopelargonic acid (DAPA, also called 7,8-diammoniononanoate) to form a ureido ring.</text>
</comment>
<evidence type="ECO:0000313" key="11">
    <source>
        <dbReference type="Proteomes" id="UP000002420"/>
    </source>
</evidence>
<keyword evidence="6 9" id="KW-0067">ATP-binding</keyword>
<evidence type="ECO:0000256" key="6">
    <source>
        <dbReference type="ARBA" id="ARBA00022840"/>
    </source>
</evidence>
<dbReference type="RefSeq" id="WP_012470418.1">
    <property type="nucleotide sequence ID" value="NC_010814.1"/>
</dbReference>
<dbReference type="GO" id="GO:0009102">
    <property type="term" value="P:biotin biosynthetic process"/>
    <property type="evidence" value="ECO:0007669"/>
    <property type="project" value="UniProtKB-UniRule"/>
</dbReference>
<dbReference type="Pfam" id="PF13500">
    <property type="entry name" value="AAA_26"/>
    <property type="match status" value="1"/>
</dbReference>
<dbReference type="EMBL" id="CP001089">
    <property type="protein sequence ID" value="ACD96085.1"/>
    <property type="molecule type" value="Genomic_DNA"/>
</dbReference>
<accession>B3E598</accession>
<dbReference type="eggNOG" id="COG0132">
    <property type="taxonomic scope" value="Bacteria"/>
</dbReference>
<feature type="binding site" evidence="9">
    <location>
        <position position="55"/>
    </location>
    <ligand>
        <name>ATP</name>
        <dbReference type="ChEBI" id="CHEBI:30616"/>
    </ligand>
</feature>
<dbReference type="InterPro" id="IPR004472">
    <property type="entry name" value="DTB_synth_BioD"/>
</dbReference>
<keyword evidence="2 9" id="KW-0436">Ligase</keyword>
<evidence type="ECO:0000256" key="9">
    <source>
        <dbReference type="HAMAP-Rule" id="MF_00336"/>
    </source>
</evidence>
<comment type="pathway">
    <text evidence="9">Cofactor biosynthesis; biotin biosynthesis; biotin from 7,8-diaminononanoate: step 1/2.</text>
</comment>
<dbReference type="SUPFAM" id="SSF52540">
    <property type="entry name" value="P-loop containing nucleoside triphosphate hydrolases"/>
    <property type="match status" value="1"/>
</dbReference>
<feature type="binding site" evidence="9">
    <location>
        <position position="115"/>
    </location>
    <ligand>
        <name>Mg(2+)</name>
        <dbReference type="ChEBI" id="CHEBI:18420"/>
    </ligand>
</feature>
<dbReference type="GO" id="GO:0004141">
    <property type="term" value="F:dethiobiotin synthase activity"/>
    <property type="evidence" value="ECO:0007669"/>
    <property type="project" value="UniProtKB-UniRule"/>
</dbReference>
<dbReference type="PANTHER" id="PTHR43210:SF2">
    <property type="entry name" value="ATP-DEPENDENT DETHIOBIOTIN SYNTHETASE BIOD 2"/>
    <property type="match status" value="1"/>
</dbReference>
<comment type="catalytic activity">
    <reaction evidence="9">
        <text>(7R,8S)-7,8-diammoniononanoate + CO2 + ATP = (4R,5S)-dethiobiotin + ADP + phosphate + 3 H(+)</text>
        <dbReference type="Rhea" id="RHEA:15805"/>
        <dbReference type="ChEBI" id="CHEBI:15378"/>
        <dbReference type="ChEBI" id="CHEBI:16526"/>
        <dbReference type="ChEBI" id="CHEBI:30616"/>
        <dbReference type="ChEBI" id="CHEBI:43474"/>
        <dbReference type="ChEBI" id="CHEBI:149469"/>
        <dbReference type="ChEBI" id="CHEBI:149473"/>
        <dbReference type="ChEBI" id="CHEBI:456216"/>
        <dbReference type="EC" id="6.3.3.3"/>
    </reaction>
</comment>
<evidence type="ECO:0000256" key="1">
    <source>
        <dbReference type="ARBA" id="ARBA00022490"/>
    </source>
</evidence>
<dbReference type="GO" id="GO:0000287">
    <property type="term" value="F:magnesium ion binding"/>
    <property type="evidence" value="ECO:0007669"/>
    <property type="project" value="UniProtKB-UniRule"/>
</dbReference>
<dbReference type="KEGG" id="glo:Glov_2369"/>
<reference evidence="10 11" key="1">
    <citation type="submission" date="2008-05" db="EMBL/GenBank/DDBJ databases">
        <title>Complete sequence of chromosome of Geobacter lovleyi SZ.</title>
        <authorList>
            <consortium name="US DOE Joint Genome Institute"/>
            <person name="Lucas S."/>
            <person name="Copeland A."/>
            <person name="Lapidus A."/>
            <person name="Glavina del Rio T."/>
            <person name="Dalin E."/>
            <person name="Tice H."/>
            <person name="Bruce D."/>
            <person name="Goodwin L."/>
            <person name="Pitluck S."/>
            <person name="Chertkov O."/>
            <person name="Meincke L."/>
            <person name="Brettin T."/>
            <person name="Detter J.C."/>
            <person name="Han C."/>
            <person name="Tapia R."/>
            <person name="Kuske C.R."/>
            <person name="Schmutz J."/>
            <person name="Larimer F."/>
            <person name="Land M."/>
            <person name="Hauser L."/>
            <person name="Kyrpides N."/>
            <person name="Mikhailova N."/>
            <person name="Sung Y."/>
            <person name="Fletcher K.E."/>
            <person name="Ritalahti K.M."/>
            <person name="Loeffler F.E."/>
            <person name="Richardson P."/>
        </authorList>
    </citation>
    <scope>NUCLEOTIDE SEQUENCE [LARGE SCALE GENOMIC DNA]</scope>
    <source>
        <strain evidence="11">ATCC BAA-1151 / DSM 17278 / SZ</strain>
    </source>
</reference>
<name>B3E598_TRIL1</name>
<evidence type="ECO:0000256" key="3">
    <source>
        <dbReference type="ARBA" id="ARBA00022723"/>
    </source>
</evidence>
<comment type="caution">
    <text evidence="9">Lacks conserved residue(s) required for the propagation of feature annotation.</text>
</comment>
<dbReference type="HOGENOM" id="CLU_072551_3_1_7"/>
<dbReference type="CDD" id="cd03109">
    <property type="entry name" value="DTBS"/>
    <property type="match status" value="1"/>
</dbReference>
<comment type="subcellular location">
    <subcellularLocation>
        <location evidence="9">Cytoplasm</location>
    </subcellularLocation>
</comment>
<keyword evidence="11" id="KW-1185">Reference proteome</keyword>
<comment type="cofactor">
    <cofactor evidence="9">
        <name>Mg(2+)</name>
        <dbReference type="ChEBI" id="CHEBI:18420"/>
    </cofactor>
</comment>
<evidence type="ECO:0000256" key="5">
    <source>
        <dbReference type="ARBA" id="ARBA00022756"/>
    </source>
</evidence>
<evidence type="ECO:0000256" key="4">
    <source>
        <dbReference type="ARBA" id="ARBA00022741"/>
    </source>
</evidence>
<comment type="subunit">
    <text evidence="9">Homodimer.</text>
</comment>
<dbReference type="PIRSF" id="PIRSF006755">
    <property type="entry name" value="DTB_synth"/>
    <property type="match status" value="1"/>
</dbReference>
<keyword evidence="5 9" id="KW-0093">Biotin biosynthesis</keyword>
<comment type="similarity">
    <text evidence="9">Belongs to the dethiobiotin synthetase family.</text>
</comment>
<dbReference type="Gene3D" id="3.40.50.300">
    <property type="entry name" value="P-loop containing nucleotide triphosphate hydrolases"/>
    <property type="match status" value="1"/>
</dbReference>
<feature type="binding site" evidence="9">
    <location>
        <position position="17"/>
    </location>
    <ligand>
        <name>Mg(2+)</name>
        <dbReference type="ChEBI" id="CHEBI:18420"/>
    </ligand>
</feature>
<feature type="binding site" evidence="9">
    <location>
        <position position="42"/>
    </location>
    <ligand>
        <name>substrate</name>
    </ligand>
</feature>
<feature type="binding site" evidence="9">
    <location>
        <begin position="115"/>
        <end position="118"/>
    </location>
    <ligand>
        <name>ATP</name>
        <dbReference type="ChEBI" id="CHEBI:30616"/>
    </ligand>
</feature>
<feature type="binding site" evidence="9">
    <location>
        <position position="55"/>
    </location>
    <ligand>
        <name>Mg(2+)</name>
        <dbReference type="ChEBI" id="CHEBI:18420"/>
    </ligand>
</feature>
<evidence type="ECO:0000256" key="2">
    <source>
        <dbReference type="ARBA" id="ARBA00022598"/>
    </source>
</evidence>
<keyword evidence="3 9" id="KW-0479">Metal-binding</keyword>
<dbReference type="STRING" id="398767.Glov_2369"/>
<organism evidence="10 11">
    <name type="scientific">Trichlorobacter lovleyi (strain ATCC BAA-1151 / DSM 17278 / SZ)</name>
    <name type="common">Geobacter lovleyi</name>
    <dbReference type="NCBI Taxonomy" id="398767"/>
    <lineage>
        <taxon>Bacteria</taxon>
        <taxon>Pseudomonadati</taxon>
        <taxon>Thermodesulfobacteriota</taxon>
        <taxon>Desulfuromonadia</taxon>
        <taxon>Geobacterales</taxon>
        <taxon>Geobacteraceae</taxon>
        <taxon>Trichlorobacter</taxon>
    </lineage>
</organism>
<keyword evidence="1 9" id="KW-0963">Cytoplasm</keyword>
<dbReference type="InterPro" id="IPR027417">
    <property type="entry name" value="P-loop_NTPase"/>
</dbReference>
<sequence length="264" mass="27264">MSNGLFITGTDTGVGKTIVAATLARILRLRGVNVGVMKPVTSGCVERNGELISEDAELLAWAAGVDCSEDIAPYCLREPIAPVEAAQLDGVKIDFSRIAACYQRLAAQHEFMIVEGAGGLMVPLNGGLLIADLVKQLDLPLLVVARPGLGTINHSVLTCFAAGQMDIEVKGVMVNRFPANPGRAEKGASHQIGSLCGAPILGIWDDLPGSAEEVVERLAEQFNADPKSDIILRVLGGAEDSGCGATEASNGCSSCGCSGSCGGE</sequence>
<feature type="binding site" evidence="9">
    <location>
        <begin position="13"/>
        <end position="18"/>
    </location>
    <ligand>
        <name>ATP</name>
        <dbReference type="ChEBI" id="CHEBI:30616"/>
    </ligand>
</feature>
<proteinExistence type="inferred from homology"/>
<dbReference type="PANTHER" id="PTHR43210">
    <property type="entry name" value="DETHIOBIOTIN SYNTHETASE"/>
    <property type="match status" value="1"/>
</dbReference>
<evidence type="ECO:0000313" key="10">
    <source>
        <dbReference type="EMBL" id="ACD96085.1"/>
    </source>
</evidence>
<keyword evidence="4 9" id="KW-0547">Nucleotide-binding</keyword>
<dbReference type="GO" id="GO:0005524">
    <property type="term" value="F:ATP binding"/>
    <property type="evidence" value="ECO:0007669"/>
    <property type="project" value="UniProtKB-UniRule"/>
</dbReference>
<evidence type="ECO:0000256" key="7">
    <source>
        <dbReference type="ARBA" id="ARBA00022842"/>
    </source>
</evidence>
<comment type="catalytic activity">
    <reaction evidence="8">
        <text>(7R,8S)-8-amino-7-(carboxyamino)nonanoate + ATP = (4R,5S)-dethiobiotin + ADP + phosphate + H(+)</text>
        <dbReference type="Rhea" id="RHEA:63684"/>
        <dbReference type="ChEBI" id="CHEBI:15378"/>
        <dbReference type="ChEBI" id="CHEBI:30616"/>
        <dbReference type="ChEBI" id="CHEBI:43474"/>
        <dbReference type="ChEBI" id="CHEBI:149470"/>
        <dbReference type="ChEBI" id="CHEBI:149473"/>
        <dbReference type="ChEBI" id="CHEBI:456216"/>
    </reaction>
</comment>
<dbReference type="Proteomes" id="UP000002420">
    <property type="component" value="Chromosome"/>
</dbReference>
<gene>
    <name evidence="9" type="primary">bioD</name>
    <name evidence="10" type="ordered locus">Glov_2369</name>
</gene>
<feature type="active site" evidence="9">
    <location>
        <position position="38"/>
    </location>
</feature>
<dbReference type="HAMAP" id="MF_00336">
    <property type="entry name" value="BioD"/>
    <property type="match status" value="1"/>
</dbReference>